<sequence>MLEGRGQQQLARVRAQIAQQKALLEDEFRRKDQIITAVMNQRLVQEKAGLRQKQELLKPSQEKPQPSDQSPQHENTDTTHSALTADLSKRLEGILEERLAKIEALVADLKYNDQASIPQENASTQEVNPEEDNDNIVDYRLAVAEAMIAGCRYEKPSITDKQAFLTSSCIGVLDASAVDMPKLTQLSVDQLDDRMRVRRDFANLLLQSASTKDDPAAVLVVVESFRRGNKDGEDYASFLAKVDARNDKDTLCLSRIALQDLSSGQLAVVILQAIAQARAHTSDLTAPQFISHLYALLVRCYQGLFTHLQHQQRDAAMTATPDASRRSMIGGEATNTPSSGKVGSGQWQSRLLEMEGFLRRMDDHKAASPSHVAMLKAQGSQLSMLSKPHDGNKASTSQWNQQQVQILQEKLDTTEKLYLQVLRQHEQQAQRVEYWQDLLAEQREAEYEDDTFDEEDEGTAKSNKEDVERQQERTARAQQVQKEVDRATLALAATRTERDELFTQCQELRDRLHDLVGSCNH</sequence>
<dbReference type="AlphaFoldDB" id="A0A2P4YFV8"/>
<evidence type="ECO:0000313" key="2">
    <source>
        <dbReference type="EMBL" id="POM76683.1"/>
    </source>
</evidence>
<feature type="compositionally biased region" description="Polar residues" evidence="1">
    <location>
        <begin position="333"/>
        <end position="345"/>
    </location>
</feature>
<dbReference type="OrthoDB" id="201089at2759"/>
<feature type="compositionally biased region" description="Acidic residues" evidence="1">
    <location>
        <begin position="446"/>
        <end position="457"/>
    </location>
</feature>
<gene>
    <name evidence="2" type="ORF">PHPALM_6046</name>
</gene>
<evidence type="ECO:0000256" key="1">
    <source>
        <dbReference type="SAM" id="MobiDB-lite"/>
    </source>
</evidence>
<name>A0A2P4YFV8_9STRA</name>
<evidence type="ECO:0000313" key="3">
    <source>
        <dbReference type="Proteomes" id="UP000237271"/>
    </source>
</evidence>
<reference evidence="2 3" key="1">
    <citation type="journal article" date="2017" name="Genome Biol. Evol.">
        <title>Phytophthora megakarya and P. palmivora, closely related causal agents of cacao black pod rot, underwent increases in genome sizes and gene numbers by different mechanisms.</title>
        <authorList>
            <person name="Ali S.S."/>
            <person name="Shao J."/>
            <person name="Lary D.J."/>
            <person name="Kronmiller B."/>
            <person name="Shen D."/>
            <person name="Strem M.D."/>
            <person name="Amoako-Attah I."/>
            <person name="Akrofi A.Y."/>
            <person name="Begoude B.A."/>
            <person name="Ten Hoopen G.M."/>
            <person name="Coulibaly K."/>
            <person name="Kebe B.I."/>
            <person name="Melnick R.L."/>
            <person name="Guiltinan M.J."/>
            <person name="Tyler B.M."/>
            <person name="Meinhardt L.W."/>
            <person name="Bailey B.A."/>
        </authorList>
    </citation>
    <scope>NUCLEOTIDE SEQUENCE [LARGE SCALE GENOMIC DNA]</scope>
    <source>
        <strain evidence="3">sbr112.9</strain>
    </source>
</reference>
<feature type="compositionally biased region" description="Basic and acidic residues" evidence="1">
    <location>
        <begin position="458"/>
        <end position="475"/>
    </location>
</feature>
<dbReference type="EMBL" id="NCKW01003403">
    <property type="protein sequence ID" value="POM76683.1"/>
    <property type="molecule type" value="Genomic_DNA"/>
</dbReference>
<organism evidence="2 3">
    <name type="scientific">Phytophthora palmivora</name>
    <dbReference type="NCBI Taxonomy" id="4796"/>
    <lineage>
        <taxon>Eukaryota</taxon>
        <taxon>Sar</taxon>
        <taxon>Stramenopiles</taxon>
        <taxon>Oomycota</taxon>
        <taxon>Peronosporomycetes</taxon>
        <taxon>Peronosporales</taxon>
        <taxon>Peronosporaceae</taxon>
        <taxon>Phytophthora</taxon>
    </lineage>
</organism>
<comment type="caution">
    <text evidence="2">The sequence shown here is derived from an EMBL/GenBank/DDBJ whole genome shotgun (WGS) entry which is preliminary data.</text>
</comment>
<proteinExistence type="predicted"/>
<protein>
    <submittedName>
        <fullName evidence="2">Uncharacterized protein</fullName>
    </submittedName>
</protein>
<feature type="region of interest" description="Disordered" evidence="1">
    <location>
        <begin position="323"/>
        <end position="345"/>
    </location>
</feature>
<dbReference type="Proteomes" id="UP000237271">
    <property type="component" value="Unassembled WGS sequence"/>
</dbReference>
<keyword evidence="3" id="KW-1185">Reference proteome</keyword>
<feature type="compositionally biased region" description="Polar residues" evidence="1">
    <location>
        <begin position="62"/>
        <end position="80"/>
    </location>
</feature>
<feature type="region of interest" description="Disordered" evidence="1">
    <location>
        <begin position="56"/>
        <end position="80"/>
    </location>
</feature>
<feature type="region of interest" description="Disordered" evidence="1">
    <location>
        <begin position="445"/>
        <end position="482"/>
    </location>
</feature>
<accession>A0A2P4YFV8</accession>